<dbReference type="KEGG" id="fli:Fleli_1004"/>
<dbReference type="eggNOG" id="ENOG5032UY0">
    <property type="taxonomic scope" value="Bacteria"/>
</dbReference>
<evidence type="ECO:0000256" key="1">
    <source>
        <dbReference type="SAM" id="Phobius"/>
    </source>
</evidence>
<dbReference type="AlphaFoldDB" id="I4AHL6"/>
<organism evidence="2 3">
    <name type="scientific">Bernardetia litoralis (strain ATCC 23117 / DSM 6794 / NBRC 15988 / NCIMB 1366 / Fx l1 / Sio-4)</name>
    <name type="common">Flexibacter litoralis</name>
    <dbReference type="NCBI Taxonomy" id="880071"/>
    <lineage>
        <taxon>Bacteria</taxon>
        <taxon>Pseudomonadati</taxon>
        <taxon>Bacteroidota</taxon>
        <taxon>Cytophagia</taxon>
        <taxon>Cytophagales</taxon>
        <taxon>Bernardetiaceae</taxon>
        <taxon>Bernardetia</taxon>
    </lineage>
</organism>
<dbReference type="PATRIC" id="fig|880071.3.peg.981"/>
<name>I4AHL6_BERLS</name>
<feature type="transmembrane region" description="Helical" evidence="1">
    <location>
        <begin position="172"/>
        <end position="192"/>
    </location>
</feature>
<gene>
    <name evidence="2" type="ordered locus">Fleli_1004</name>
</gene>
<keyword evidence="1" id="KW-1133">Transmembrane helix</keyword>
<dbReference type="EMBL" id="CP003345">
    <property type="protein sequence ID" value="AFM03451.1"/>
    <property type="molecule type" value="Genomic_DNA"/>
</dbReference>
<dbReference type="Proteomes" id="UP000006054">
    <property type="component" value="Chromosome"/>
</dbReference>
<proteinExistence type="predicted"/>
<sequence length="194" mass="22497" precursor="true">MILILTFVSAKAHNPNTASIVVSPINGFWIMQFAFSQESANAALTQFYPTQNLKDISVEEYKKLYIDYVKNKTSLKVDGQKIELSSGEIKLGNHQTDMKFLLPTFPKDYKEVQIKLSVFEENEEQNTALKFVENDKSIRKVINHQNEFSFSFQNKDNKFIEVVQEVETKNPYFLYIYIGFGVLLFVGLIFLVRR</sequence>
<accession>I4AHL6</accession>
<protein>
    <submittedName>
        <fullName evidence="2">Uncharacterized protein</fullName>
    </submittedName>
</protein>
<evidence type="ECO:0000313" key="3">
    <source>
        <dbReference type="Proteomes" id="UP000006054"/>
    </source>
</evidence>
<dbReference type="HOGENOM" id="CLU_1427083_0_0_10"/>
<reference evidence="3" key="1">
    <citation type="submission" date="2012-06" db="EMBL/GenBank/DDBJ databases">
        <title>The complete genome of Flexibacter litoralis DSM 6794.</title>
        <authorList>
            <person name="Lucas S."/>
            <person name="Copeland A."/>
            <person name="Lapidus A."/>
            <person name="Glavina del Rio T."/>
            <person name="Dalin E."/>
            <person name="Tice H."/>
            <person name="Bruce D."/>
            <person name="Goodwin L."/>
            <person name="Pitluck S."/>
            <person name="Peters L."/>
            <person name="Ovchinnikova G."/>
            <person name="Lu M."/>
            <person name="Kyrpides N."/>
            <person name="Mavromatis K."/>
            <person name="Ivanova N."/>
            <person name="Brettin T."/>
            <person name="Detter J.C."/>
            <person name="Han C."/>
            <person name="Larimer F."/>
            <person name="Land M."/>
            <person name="Hauser L."/>
            <person name="Markowitz V."/>
            <person name="Cheng J.-F."/>
            <person name="Hugenholtz P."/>
            <person name="Woyke T."/>
            <person name="Wu D."/>
            <person name="Spring S."/>
            <person name="Lang E."/>
            <person name="Kopitz M."/>
            <person name="Brambilla E."/>
            <person name="Klenk H.-P."/>
            <person name="Eisen J.A."/>
        </authorList>
    </citation>
    <scope>NUCLEOTIDE SEQUENCE [LARGE SCALE GENOMIC DNA]</scope>
    <source>
        <strain evidence="3">ATCC 23117 / DSM 6794 / NBRC 15988 / NCIMB 1366 / Sio-4</strain>
    </source>
</reference>
<evidence type="ECO:0000313" key="2">
    <source>
        <dbReference type="EMBL" id="AFM03451.1"/>
    </source>
</evidence>
<keyword evidence="1" id="KW-0812">Transmembrane</keyword>
<keyword evidence="3" id="KW-1185">Reference proteome</keyword>
<keyword evidence="1" id="KW-0472">Membrane</keyword>